<evidence type="ECO:0000313" key="5">
    <source>
        <dbReference type="EMBL" id="CAD1571836.1"/>
    </source>
</evidence>
<feature type="region of interest" description="Disordered" evidence="3">
    <location>
        <begin position="51"/>
        <end position="76"/>
    </location>
</feature>
<feature type="region of interest" description="Disordered" evidence="3">
    <location>
        <begin position="301"/>
        <end position="350"/>
    </location>
</feature>
<reference evidence="5" key="1">
    <citation type="submission" date="2020-07" db="EMBL/GenBank/DDBJ databases">
        <authorList>
            <person name="Ferguson B K."/>
        </authorList>
    </citation>
    <scope>NUCLEOTIDE SEQUENCE</scope>
    <source>
        <strain evidence="5">L06</strain>
    </source>
</reference>
<feature type="compositionally biased region" description="Basic and acidic residues" evidence="3">
    <location>
        <begin position="175"/>
        <end position="194"/>
    </location>
</feature>
<proteinExistence type="predicted"/>
<dbReference type="InterPro" id="IPR025066">
    <property type="entry name" value="CCDC174-like"/>
</dbReference>
<dbReference type="Pfam" id="PF25449">
    <property type="entry name" value="CCDC174_GRSR"/>
    <property type="match status" value="1"/>
</dbReference>
<dbReference type="EMBL" id="CADCXW020000334">
    <property type="protein sequence ID" value="CAD1571836.1"/>
    <property type="molecule type" value="Genomic_DNA"/>
</dbReference>
<feature type="domain" description="CCDC174 alpha/beta GRSR" evidence="4">
    <location>
        <begin position="151"/>
        <end position="178"/>
    </location>
</feature>
<dbReference type="Pfam" id="PF13300">
    <property type="entry name" value="DUF4078"/>
    <property type="match status" value="1"/>
</dbReference>
<feature type="compositionally biased region" description="Basic and acidic residues" evidence="3">
    <location>
        <begin position="435"/>
        <end position="449"/>
    </location>
</feature>
<feature type="region of interest" description="Disordered" evidence="3">
    <location>
        <begin position="466"/>
        <end position="499"/>
    </location>
</feature>
<feature type="region of interest" description="Disordered" evidence="3">
    <location>
        <begin position="415"/>
        <end position="451"/>
    </location>
</feature>
<evidence type="ECO:0000256" key="1">
    <source>
        <dbReference type="ARBA" id="ARBA00023054"/>
    </source>
</evidence>
<dbReference type="PANTHER" id="PTHR15885">
    <property type="entry name" value="COILED-COIL DOMAIN-CONTAINING PROTEIN 174"/>
    <property type="match status" value="1"/>
</dbReference>
<protein>
    <recommendedName>
        <fullName evidence="4">CCDC174 alpha/beta GRSR domain-containing protein</fullName>
    </recommendedName>
</protein>
<feature type="region of interest" description="Disordered" evidence="3">
    <location>
        <begin position="175"/>
        <end position="206"/>
    </location>
</feature>
<dbReference type="InterPro" id="IPR057464">
    <property type="entry name" value="CCDC174_GRSR"/>
</dbReference>
<feature type="compositionally biased region" description="Basic and acidic residues" evidence="3">
    <location>
        <begin position="330"/>
        <end position="350"/>
    </location>
</feature>
<keyword evidence="1 2" id="KW-0175">Coiled coil</keyword>
<organism evidence="5">
    <name type="scientific">Bracon brevicornis</name>
    <dbReference type="NCBI Taxonomy" id="1563983"/>
    <lineage>
        <taxon>Eukaryota</taxon>
        <taxon>Metazoa</taxon>
        <taxon>Ecdysozoa</taxon>
        <taxon>Arthropoda</taxon>
        <taxon>Hexapoda</taxon>
        <taxon>Insecta</taxon>
        <taxon>Pterygota</taxon>
        <taxon>Neoptera</taxon>
        <taxon>Endopterygota</taxon>
        <taxon>Hymenoptera</taxon>
        <taxon>Apocrita</taxon>
        <taxon>Ichneumonoidea</taxon>
        <taxon>Braconidae</taxon>
        <taxon>Braconinae</taxon>
        <taxon>Bracon</taxon>
    </lineage>
</organism>
<accession>A0A6V7L9C8</accession>
<name>A0A6V7L9C8_9HYME</name>
<evidence type="ECO:0000256" key="3">
    <source>
        <dbReference type="SAM" id="MobiDB-lite"/>
    </source>
</evidence>
<dbReference type="PANTHER" id="PTHR15885:SF1">
    <property type="entry name" value="COILED-COIL DOMAIN-CONTAINING PROTEIN 174"/>
    <property type="match status" value="1"/>
</dbReference>
<dbReference type="GO" id="GO:0005634">
    <property type="term" value="C:nucleus"/>
    <property type="evidence" value="ECO:0007669"/>
    <property type="project" value="TreeGrafter"/>
</dbReference>
<gene>
    <name evidence="5" type="ORF">BBRV_LOCUS98127</name>
</gene>
<feature type="compositionally biased region" description="Acidic residues" evidence="3">
    <location>
        <begin position="119"/>
        <end position="137"/>
    </location>
</feature>
<evidence type="ECO:0000259" key="4">
    <source>
        <dbReference type="Pfam" id="PF25449"/>
    </source>
</evidence>
<feature type="coiled-coil region" evidence="2">
    <location>
        <begin position="249"/>
        <end position="300"/>
    </location>
</feature>
<dbReference type="AlphaFoldDB" id="A0A6V7L9C8"/>
<sequence>MNNSKKVNVPYSSLVGLKAELLRKQEEVKNAKSKNELKTSGAVRPCKLKKKVTKVREHPKKESSPKVTEIDDVNDFEKSRRMLEAKSKLYEGLKRTRGDKAHNYLVDFSNKPISSSSSSEDDTQNGEWRESEEEEEEEKYKDSHSDPEDDWIEYEDCFGRTRKCLRRDLPKMQEKDKLIEGEMNQKKTVHEQPKEASPNFTPPPSELELEKLRKKWTEQTEKLAHKQDIHYQDILFDEARKHGVGYYAFSQDEEERMKQQKNLLDLRQETEQRQKDMLKVRQLKEKMEMNRLKAARIRQRIRAGLPIEPDDEPLDMPTPSADQEANYSVRPDESSTDEKPSTGVAEEKIHSTVPNKIEAFGELLGKRPKFRELSQEEWMHKRRKDRISEFAPVYDNFNDGGLLEKTSRVEETVDTGLETDPLNLNAKGPEPTDSWDLRSNRGNGREKQSNFHKVNMELSSQNLPSTISEISNPIGNFPSAHTHGESHDDDTEIIGPLPPSSCVMRDVDSLNEIPLPTDTPAQLSAAPSTLNIEKISEGLKYLRKKFDQCDKKL</sequence>
<feature type="region of interest" description="Disordered" evidence="3">
    <location>
        <begin position="101"/>
        <end position="152"/>
    </location>
</feature>
<evidence type="ECO:0000256" key="2">
    <source>
        <dbReference type="SAM" id="Coils"/>
    </source>
</evidence>
<feature type="compositionally biased region" description="Basic and acidic residues" evidence="3">
    <location>
        <begin position="54"/>
        <end position="64"/>
    </location>
</feature>